<evidence type="ECO:0000313" key="2">
    <source>
        <dbReference type="Proteomes" id="UP000654075"/>
    </source>
</evidence>
<keyword evidence="2" id="KW-1185">Reference proteome</keyword>
<reference evidence="1" key="1">
    <citation type="submission" date="2021-02" db="EMBL/GenBank/DDBJ databases">
        <authorList>
            <person name="Dougan E. K."/>
            <person name="Rhodes N."/>
            <person name="Thang M."/>
            <person name="Chan C."/>
        </authorList>
    </citation>
    <scope>NUCLEOTIDE SEQUENCE</scope>
</reference>
<dbReference type="AlphaFoldDB" id="A0A813D769"/>
<feature type="non-terminal residue" evidence="1">
    <location>
        <position position="100"/>
    </location>
</feature>
<gene>
    <name evidence="1" type="ORF">PGLA1383_LOCUS2720</name>
</gene>
<feature type="non-terminal residue" evidence="1">
    <location>
        <position position="1"/>
    </location>
</feature>
<organism evidence="1 2">
    <name type="scientific">Polarella glacialis</name>
    <name type="common">Dinoflagellate</name>
    <dbReference type="NCBI Taxonomy" id="89957"/>
    <lineage>
        <taxon>Eukaryota</taxon>
        <taxon>Sar</taxon>
        <taxon>Alveolata</taxon>
        <taxon>Dinophyceae</taxon>
        <taxon>Suessiales</taxon>
        <taxon>Suessiaceae</taxon>
        <taxon>Polarella</taxon>
    </lineage>
</organism>
<sequence length="100" mass="10251">EPVDKSQAQAAVPVVHEVPLVDKSQASTPEFYSIASPQKAPAPGRQQWPARAVGLILAAGSPSALSAASAASKDWASAVRIFGGAQSVTAAEASAAWLRW</sequence>
<proteinExistence type="predicted"/>
<accession>A0A813D769</accession>
<name>A0A813D769_POLGL</name>
<protein>
    <submittedName>
        <fullName evidence="1">Uncharacterized protein</fullName>
    </submittedName>
</protein>
<comment type="caution">
    <text evidence="1">The sequence shown here is derived from an EMBL/GenBank/DDBJ whole genome shotgun (WGS) entry which is preliminary data.</text>
</comment>
<dbReference type="Proteomes" id="UP000654075">
    <property type="component" value="Unassembled WGS sequence"/>
</dbReference>
<dbReference type="EMBL" id="CAJNNV010000863">
    <property type="protein sequence ID" value="CAE8583770.1"/>
    <property type="molecule type" value="Genomic_DNA"/>
</dbReference>
<evidence type="ECO:0000313" key="1">
    <source>
        <dbReference type="EMBL" id="CAE8583770.1"/>
    </source>
</evidence>